<reference evidence="8 9" key="1">
    <citation type="submission" date="2024-03" db="EMBL/GenBank/DDBJ databases">
        <title>High-quality draft genome sequence of Oceanobacter sp. wDCs-4.</title>
        <authorList>
            <person name="Dong C."/>
        </authorList>
    </citation>
    <scope>NUCLEOTIDE SEQUENCE [LARGE SCALE GENOMIC DNA]</scope>
    <source>
        <strain evidence="9">wDCs-4</strain>
    </source>
</reference>
<feature type="transmembrane region" description="Helical" evidence="7">
    <location>
        <begin position="42"/>
        <end position="66"/>
    </location>
</feature>
<protein>
    <submittedName>
        <fullName evidence="8">Oligosaccharide flippase family protein</fullName>
    </submittedName>
</protein>
<name>A0ABW8NEM0_9GAMM</name>
<feature type="transmembrane region" description="Helical" evidence="7">
    <location>
        <begin position="169"/>
        <end position="190"/>
    </location>
</feature>
<dbReference type="PANTHER" id="PTHR30250:SF10">
    <property type="entry name" value="LIPOPOLYSACCHARIDE BIOSYNTHESIS PROTEIN WZXC"/>
    <property type="match status" value="1"/>
</dbReference>
<keyword evidence="6 7" id="KW-0472">Membrane</keyword>
<feature type="transmembrane region" description="Helical" evidence="7">
    <location>
        <begin position="280"/>
        <end position="303"/>
    </location>
</feature>
<organism evidence="8 9">
    <name type="scientific">Oceanobacter antarcticus</name>
    <dbReference type="NCBI Taxonomy" id="3133425"/>
    <lineage>
        <taxon>Bacteria</taxon>
        <taxon>Pseudomonadati</taxon>
        <taxon>Pseudomonadota</taxon>
        <taxon>Gammaproteobacteria</taxon>
        <taxon>Oceanospirillales</taxon>
        <taxon>Oceanospirillaceae</taxon>
        <taxon>Oceanobacter</taxon>
    </lineage>
</organism>
<evidence type="ECO:0000313" key="9">
    <source>
        <dbReference type="Proteomes" id="UP001620597"/>
    </source>
</evidence>
<feature type="transmembrane region" description="Helical" evidence="7">
    <location>
        <begin position="18"/>
        <end position="36"/>
    </location>
</feature>
<feature type="transmembrane region" description="Helical" evidence="7">
    <location>
        <begin position="78"/>
        <end position="104"/>
    </location>
</feature>
<evidence type="ECO:0000256" key="6">
    <source>
        <dbReference type="ARBA" id="ARBA00023136"/>
    </source>
</evidence>
<feature type="transmembrane region" description="Helical" evidence="7">
    <location>
        <begin position="116"/>
        <end position="133"/>
    </location>
</feature>
<evidence type="ECO:0000256" key="2">
    <source>
        <dbReference type="ARBA" id="ARBA00007430"/>
    </source>
</evidence>
<keyword evidence="9" id="KW-1185">Reference proteome</keyword>
<feature type="transmembrane region" description="Helical" evidence="7">
    <location>
        <begin position="438"/>
        <end position="461"/>
    </location>
</feature>
<sequence length="476" mass="53882">MATGSVKQAGIWTSVQQFGSQVCFMLVTVFLARLLSPEDFGLVAMVTVIIGFISYLSEPGIINYIVKNNYSDKVVEDTAFWLGLMLGGGVYFLVYILSPVIAWFFSEAELTDLTRVLSLSIIFNSFGFVSIAIRQKNLDYMSVSIIRIISILVSGAIAIYAAFNEFDAYAIAFYWLALSICTGFGSFLLLGWRPTSRFDKKVATDILVFGKSMVVMNIINSLSENLDKIIIGKFVGSMQLGIYSMAYRISKYPLEKFRLVVFNVLLPVYSQVQGHKNKVAMVWGSATIFISLLFFSFSVFLYYTSGFWIRLLLGEQWSACEPIVKIISFFIFFWAISLTDLPLLIVLEKVALSNKIRTVFLLIGGIGSFIIAYFYGELIYVASFYFGSLTVGLIIVKIYCWMQMKDSLTDFLSNISVSVVVFFIVLVLPFRLYTDFKVVVFSDVMIIFCCSFFPSIFALIIQRYYIFSFFRSGSYH</sequence>
<dbReference type="Proteomes" id="UP001620597">
    <property type="component" value="Unassembled WGS sequence"/>
</dbReference>
<evidence type="ECO:0000256" key="7">
    <source>
        <dbReference type="SAM" id="Phobius"/>
    </source>
</evidence>
<feature type="transmembrane region" description="Helical" evidence="7">
    <location>
        <begin position="359"/>
        <end position="376"/>
    </location>
</feature>
<feature type="transmembrane region" description="Helical" evidence="7">
    <location>
        <begin position="145"/>
        <end position="163"/>
    </location>
</feature>
<dbReference type="PANTHER" id="PTHR30250">
    <property type="entry name" value="PST FAMILY PREDICTED COLANIC ACID TRANSPORTER"/>
    <property type="match status" value="1"/>
</dbReference>
<keyword evidence="3" id="KW-1003">Cell membrane</keyword>
<comment type="subcellular location">
    <subcellularLocation>
        <location evidence="1">Cell membrane</location>
        <topology evidence="1">Multi-pass membrane protein</topology>
    </subcellularLocation>
</comment>
<feature type="transmembrane region" description="Helical" evidence="7">
    <location>
        <begin position="323"/>
        <end position="347"/>
    </location>
</feature>
<evidence type="ECO:0000256" key="3">
    <source>
        <dbReference type="ARBA" id="ARBA00022475"/>
    </source>
</evidence>
<dbReference type="EMBL" id="JBBKTX010000003">
    <property type="protein sequence ID" value="MFK4751341.1"/>
    <property type="molecule type" value="Genomic_DNA"/>
</dbReference>
<proteinExistence type="inferred from homology"/>
<comment type="similarity">
    <text evidence="2">Belongs to the polysaccharide synthase family.</text>
</comment>
<gene>
    <name evidence="8" type="ORF">WG929_02860</name>
</gene>
<evidence type="ECO:0000256" key="4">
    <source>
        <dbReference type="ARBA" id="ARBA00022692"/>
    </source>
</evidence>
<comment type="caution">
    <text evidence="8">The sequence shown here is derived from an EMBL/GenBank/DDBJ whole genome shotgun (WGS) entry which is preliminary data.</text>
</comment>
<feature type="transmembrane region" description="Helical" evidence="7">
    <location>
        <begin position="411"/>
        <end position="432"/>
    </location>
</feature>
<dbReference type="InterPro" id="IPR050833">
    <property type="entry name" value="Poly_Biosynth_Transport"/>
</dbReference>
<keyword evidence="4 7" id="KW-0812">Transmembrane</keyword>
<accession>A0ABW8NEM0</accession>
<dbReference type="RefSeq" id="WP_416204815.1">
    <property type="nucleotide sequence ID" value="NZ_JBBKTX010000003.1"/>
</dbReference>
<dbReference type="Pfam" id="PF13440">
    <property type="entry name" value="Polysacc_synt_3"/>
    <property type="match status" value="1"/>
</dbReference>
<evidence type="ECO:0000256" key="1">
    <source>
        <dbReference type="ARBA" id="ARBA00004651"/>
    </source>
</evidence>
<keyword evidence="5 7" id="KW-1133">Transmembrane helix</keyword>
<evidence type="ECO:0000256" key="5">
    <source>
        <dbReference type="ARBA" id="ARBA00022989"/>
    </source>
</evidence>
<evidence type="ECO:0000313" key="8">
    <source>
        <dbReference type="EMBL" id="MFK4751341.1"/>
    </source>
</evidence>
<feature type="transmembrane region" description="Helical" evidence="7">
    <location>
        <begin position="382"/>
        <end position="399"/>
    </location>
</feature>